<evidence type="ECO:0000256" key="2">
    <source>
        <dbReference type="ARBA" id="ARBA00022617"/>
    </source>
</evidence>
<keyword evidence="2" id="KW-0349">Heme</keyword>
<reference evidence="6" key="1">
    <citation type="journal article" date="2019" name="Int. J. Syst. Evol. Microbiol.">
        <title>The Global Catalogue of Microorganisms (GCM) 10K type strain sequencing project: providing services to taxonomists for standard genome sequencing and annotation.</title>
        <authorList>
            <consortium name="The Broad Institute Genomics Platform"/>
            <consortium name="The Broad Institute Genome Sequencing Center for Infectious Disease"/>
            <person name="Wu L."/>
            <person name="Ma J."/>
        </authorList>
    </citation>
    <scope>NUCLEOTIDE SEQUENCE [LARGE SCALE GENOMIC DNA]</scope>
    <source>
        <strain evidence="6">JCM 16953</strain>
    </source>
</reference>
<dbReference type="SUPFAM" id="SSF46458">
    <property type="entry name" value="Globin-like"/>
    <property type="match status" value="1"/>
</dbReference>
<dbReference type="InterPro" id="IPR001486">
    <property type="entry name" value="Hemoglobin_trunc"/>
</dbReference>
<organism evidence="5 6">
    <name type="scientific">Nocardioides panacisoli</name>
    <dbReference type="NCBI Taxonomy" id="627624"/>
    <lineage>
        <taxon>Bacteria</taxon>
        <taxon>Bacillati</taxon>
        <taxon>Actinomycetota</taxon>
        <taxon>Actinomycetes</taxon>
        <taxon>Propionibacteriales</taxon>
        <taxon>Nocardioidaceae</taxon>
        <taxon>Nocardioides</taxon>
    </lineage>
</organism>
<keyword evidence="1" id="KW-0813">Transport</keyword>
<evidence type="ECO:0000313" key="5">
    <source>
        <dbReference type="EMBL" id="GAA3814840.1"/>
    </source>
</evidence>
<keyword evidence="6" id="KW-1185">Reference proteome</keyword>
<protein>
    <submittedName>
        <fullName evidence="5">Group II truncated hemoglobin</fullName>
    </submittedName>
</protein>
<dbReference type="Gene3D" id="1.10.490.10">
    <property type="entry name" value="Globins"/>
    <property type="match status" value="1"/>
</dbReference>
<keyword evidence="3" id="KW-0479">Metal-binding</keyword>
<dbReference type="EMBL" id="BAABAH010000004">
    <property type="protein sequence ID" value="GAA3814840.1"/>
    <property type="molecule type" value="Genomic_DNA"/>
</dbReference>
<name>A0ABP7IC97_9ACTN</name>
<dbReference type="Pfam" id="PF01152">
    <property type="entry name" value="Bac_globin"/>
    <property type="match status" value="1"/>
</dbReference>
<evidence type="ECO:0000256" key="4">
    <source>
        <dbReference type="ARBA" id="ARBA00023004"/>
    </source>
</evidence>
<evidence type="ECO:0000256" key="3">
    <source>
        <dbReference type="ARBA" id="ARBA00022723"/>
    </source>
</evidence>
<evidence type="ECO:0000256" key="1">
    <source>
        <dbReference type="ARBA" id="ARBA00022448"/>
    </source>
</evidence>
<comment type="caution">
    <text evidence="5">The sequence shown here is derived from an EMBL/GenBank/DDBJ whole genome shotgun (WGS) entry which is preliminary data.</text>
</comment>
<dbReference type="InterPro" id="IPR009050">
    <property type="entry name" value="Globin-like_sf"/>
</dbReference>
<dbReference type="Proteomes" id="UP001501821">
    <property type="component" value="Unassembled WGS sequence"/>
</dbReference>
<dbReference type="InterPro" id="IPR012292">
    <property type="entry name" value="Globin/Proto"/>
</dbReference>
<proteinExistence type="predicted"/>
<accession>A0ABP7IC97</accession>
<evidence type="ECO:0000313" key="6">
    <source>
        <dbReference type="Proteomes" id="UP001501821"/>
    </source>
</evidence>
<dbReference type="RefSeq" id="WP_344774156.1">
    <property type="nucleotide sequence ID" value="NZ_BAABAH010000004.1"/>
</dbReference>
<keyword evidence="4" id="KW-0408">Iron</keyword>
<sequence>MTSLYDDVGGFDVLLALCCRWHDLCLADPVAAHPFEHPGHPQHNERLAAYLAEALGGPALFTGGYGDETYVQRLHAGNGEHVELDEACLTLFDRAVEESGIDPEAGRRLSSYFRRATEAQRAYADGPHLVPDDLPFNRA</sequence>
<gene>
    <name evidence="5" type="ORF">GCM10022242_16210</name>
</gene>